<dbReference type="EMBL" id="CP048209">
    <property type="protein sequence ID" value="QHT62196.1"/>
    <property type="molecule type" value="Genomic_DNA"/>
</dbReference>
<dbReference type="AlphaFoldDB" id="A0A6C0FYL0"/>
<reference evidence="1 2" key="1">
    <citation type="submission" date="2020-01" db="EMBL/GenBank/DDBJ databases">
        <title>Paenibacillus sp. nov., isolated from tomato rhizosphere.</title>
        <authorList>
            <person name="Weon H.-Y."/>
            <person name="Lee S.A."/>
        </authorList>
    </citation>
    <scope>NUCLEOTIDE SEQUENCE [LARGE SCALE GENOMIC DNA]</scope>
    <source>
        <strain evidence="1 2">12200R-189</strain>
    </source>
</reference>
<evidence type="ECO:0000313" key="2">
    <source>
        <dbReference type="Proteomes" id="UP000476064"/>
    </source>
</evidence>
<sequence length="269" mass="30424">MTTAYDFTLARTYLHISPEGVDHVLDEMPAAEFGRIERIQEMMAKAGTIVQATDRFLPGSFIGTSLCNLCVTKLMFLATYGKVLDLSLANLSFQIDYEEGHGHPHFGYRIREVLTQDVPAESGDAFIAADWKRFIANDVTPAVEAIATAAGMKPELIWLQFGGIAAMVKEFVDTAEIPAEIKARYDYQFRLLTDAIEAEAFNRKKNPFQWTVRYVDNPYEPGKRWIMRSGCCQYDRRECGTKCFVCPRMTPAEREQETERIKANIAAHA</sequence>
<proteinExistence type="predicted"/>
<organism evidence="1 2">
    <name type="scientific">Paenibacillus lycopersici</name>
    <dbReference type="NCBI Taxonomy" id="2704462"/>
    <lineage>
        <taxon>Bacteria</taxon>
        <taxon>Bacillati</taxon>
        <taxon>Bacillota</taxon>
        <taxon>Bacilli</taxon>
        <taxon>Bacillales</taxon>
        <taxon>Paenibacillaceae</taxon>
        <taxon>Paenibacillus</taxon>
    </lineage>
</organism>
<name>A0A6C0FYL0_9BACL</name>
<dbReference type="RefSeq" id="WP_162358630.1">
    <property type="nucleotide sequence ID" value="NZ_CP048209.1"/>
</dbReference>
<dbReference type="Proteomes" id="UP000476064">
    <property type="component" value="Chromosome"/>
</dbReference>
<gene>
    <name evidence="1" type="ORF">GXP70_20895</name>
</gene>
<dbReference type="KEGG" id="plyc:GXP70_20895"/>
<protein>
    <submittedName>
        <fullName evidence="1">Uncharacterized protein</fullName>
    </submittedName>
</protein>
<keyword evidence="2" id="KW-1185">Reference proteome</keyword>
<accession>A0A6C0FYL0</accession>
<evidence type="ECO:0000313" key="1">
    <source>
        <dbReference type="EMBL" id="QHT62196.1"/>
    </source>
</evidence>